<sequence length="315" mass="35071">MASDSSTTLSSSDNHQLLTARTHLTTADFYLRDSDFRDKVAWFRDSTQDALILATSNNENAPSSPTLTSLGCIVDIDIDNYWLTSDANYSGQGLHPKPLDKVKPTCFVKRPSNPALAVDFDNVIKNLCYIQDIFHPKVKATDHSSYLVHDKSRIKEIIEGRKERLRSTFNDILHSLLTKPHLEFDSLGSQFTITGWPVETDAARRQLPTLQHTHRVNPIPAYDVDGDIIPPTAYKQMLAGATVALSIELIHYTISNKPPEGTAKTQTDFFIADIERIRVLTPPVSITSKKRKLTSKDSELPSTSAVAAGKRPKKT</sequence>
<name>A0A4S4M7S0_9AGAM</name>
<dbReference type="AlphaFoldDB" id="A0A4S4M7S0"/>
<dbReference type="EMBL" id="SGPL01000006">
    <property type="protein sequence ID" value="THH21229.1"/>
    <property type="molecule type" value="Genomic_DNA"/>
</dbReference>
<dbReference type="OrthoDB" id="2843772at2759"/>
<accession>A0A4S4M7S0</accession>
<dbReference type="Proteomes" id="UP000310158">
    <property type="component" value="Unassembled WGS sequence"/>
</dbReference>
<organism evidence="2 3">
    <name type="scientific">Bondarzewia mesenterica</name>
    <dbReference type="NCBI Taxonomy" id="1095465"/>
    <lineage>
        <taxon>Eukaryota</taxon>
        <taxon>Fungi</taxon>
        <taxon>Dikarya</taxon>
        <taxon>Basidiomycota</taxon>
        <taxon>Agaricomycotina</taxon>
        <taxon>Agaricomycetes</taxon>
        <taxon>Russulales</taxon>
        <taxon>Bondarzewiaceae</taxon>
        <taxon>Bondarzewia</taxon>
    </lineage>
</organism>
<comment type="caution">
    <text evidence="2">The sequence shown here is derived from an EMBL/GenBank/DDBJ whole genome shotgun (WGS) entry which is preliminary data.</text>
</comment>
<evidence type="ECO:0000313" key="2">
    <source>
        <dbReference type="EMBL" id="THH21229.1"/>
    </source>
</evidence>
<feature type="region of interest" description="Disordered" evidence="1">
    <location>
        <begin position="288"/>
        <end position="315"/>
    </location>
</feature>
<proteinExistence type="predicted"/>
<gene>
    <name evidence="2" type="ORF">EW146_g319</name>
</gene>
<keyword evidence="3" id="KW-1185">Reference proteome</keyword>
<reference evidence="2 3" key="1">
    <citation type="submission" date="2019-02" db="EMBL/GenBank/DDBJ databases">
        <title>Genome sequencing of the rare red list fungi Bondarzewia mesenterica.</title>
        <authorList>
            <person name="Buettner E."/>
            <person name="Kellner H."/>
        </authorList>
    </citation>
    <scope>NUCLEOTIDE SEQUENCE [LARGE SCALE GENOMIC DNA]</scope>
    <source>
        <strain evidence="2 3">DSM 108281</strain>
    </source>
</reference>
<evidence type="ECO:0000256" key="1">
    <source>
        <dbReference type="SAM" id="MobiDB-lite"/>
    </source>
</evidence>
<evidence type="ECO:0000313" key="3">
    <source>
        <dbReference type="Proteomes" id="UP000310158"/>
    </source>
</evidence>
<protein>
    <submittedName>
        <fullName evidence="2">Uncharacterized protein</fullName>
    </submittedName>
</protein>